<evidence type="ECO:0000259" key="1">
    <source>
        <dbReference type="Pfam" id="PF08450"/>
    </source>
</evidence>
<dbReference type="InterPro" id="IPR011042">
    <property type="entry name" value="6-blade_b-propeller_TolB-like"/>
</dbReference>
<evidence type="ECO:0000313" key="3">
    <source>
        <dbReference type="Proteomes" id="UP001595814"/>
    </source>
</evidence>
<evidence type="ECO:0000313" key="2">
    <source>
        <dbReference type="EMBL" id="MFC4096143.1"/>
    </source>
</evidence>
<dbReference type="SUPFAM" id="SSF63829">
    <property type="entry name" value="Calcium-dependent phosphotriesterase"/>
    <property type="match status" value="1"/>
</dbReference>
<keyword evidence="3" id="KW-1185">Reference proteome</keyword>
<reference evidence="3" key="1">
    <citation type="journal article" date="2019" name="Int. J. Syst. Evol. Microbiol.">
        <title>The Global Catalogue of Microorganisms (GCM) 10K type strain sequencing project: providing services to taxonomists for standard genome sequencing and annotation.</title>
        <authorList>
            <consortium name="The Broad Institute Genomics Platform"/>
            <consortium name="The Broad Institute Genome Sequencing Center for Infectious Disease"/>
            <person name="Wu L."/>
            <person name="Ma J."/>
        </authorList>
    </citation>
    <scope>NUCLEOTIDE SEQUENCE [LARGE SCALE GENOMIC DNA]</scope>
    <source>
        <strain evidence="3">CECT 7477</strain>
    </source>
</reference>
<sequence length="310" mass="34183">MKKLAPCDRNRVFRSIKGMAFTLIMFWACQINGQVQFPVDVGVKPESITKGFNGNYYVTLMNGKDKGDGEVAEISESGVKVFAKGFDEPKGIVFLEGHLYFSDLNRIWKVDSNGKASVFVQKEDFPKEALYLNDVAVDADGKGIYVADMGDTKYMRDGNNDLWPLDSDEAKKIPQVGRIYHIDLKGRVTIAQDGSPLMTNPNGVGVDNNGEIMVGAFFQGNFLIKKEGKLTPLKGTFRGADAVEQDSQGNYYISSWVQGTVWKIDGKTEETTVLVSGLQSAADFLLEEEKGRLLLPDMMAGKILSVSIHP</sequence>
<accession>A0ABV8JUC7</accession>
<dbReference type="RefSeq" id="WP_192460248.1">
    <property type="nucleotide sequence ID" value="NZ_JACYFJ010000001.1"/>
</dbReference>
<dbReference type="EMBL" id="JBHSAW010000004">
    <property type="protein sequence ID" value="MFC4096143.1"/>
    <property type="molecule type" value="Genomic_DNA"/>
</dbReference>
<organism evidence="2 3">
    <name type="scientific">Euzebyella saccharophila</name>
    <dbReference type="NCBI Taxonomy" id="679664"/>
    <lineage>
        <taxon>Bacteria</taxon>
        <taxon>Pseudomonadati</taxon>
        <taxon>Bacteroidota</taxon>
        <taxon>Flavobacteriia</taxon>
        <taxon>Flavobacteriales</taxon>
        <taxon>Flavobacteriaceae</taxon>
        <taxon>Euzebyella</taxon>
    </lineage>
</organism>
<protein>
    <submittedName>
        <fullName evidence="2">SMP-30/gluconolactonase/LRE family protein</fullName>
    </submittedName>
</protein>
<dbReference type="Pfam" id="PF08450">
    <property type="entry name" value="SGL"/>
    <property type="match status" value="1"/>
</dbReference>
<name>A0ABV8JUC7_9FLAO</name>
<proteinExistence type="predicted"/>
<comment type="caution">
    <text evidence="2">The sequence shown here is derived from an EMBL/GenBank/DDBJ whole genome shotgun (WGS) entry which is preliminary data.</text>
</comment>
<gene>
    <name evidence="2" type="ORF">ACFOUT_09665</name>
</gene>
<feature type="domain" description="SMP-30/Gluconolactonase/LRE-like region" evidence="1">
    <location>
        <begin position="86"/>
        <end position="213"/>
    </location>
</feature>
<dbReference type="Gene3D" id="2.120.10.30">
    <property type="entry name" value="TolB, C-terminal domain"/>
    <property type="match status" value="2"/>
</dbReference>
<dbReference type="Proteomes" id="UP001595814">
    <property type="component" value="Unassembled WGS sequence"/>
</dbReference>
<dbReference type="InterPro" id="IPR013658">
    <property type="entry name" value="SGL"/>
</dbReference>